<dbReference type="Pfam" id="PF21530">
    <property type="entry name" value="Pif1_2B_dom"/>
    <property type="match status" value="1"/>
</dbReference>
<protein>
    <submittedName>
        <fullName evidence="4">ATP-dependent DNA helicase</fullName>
    </submittedName>
</protein>
<evidence type="ECO:0000259" key="1">
    <source>
        <dbReference type="Pfam" id="PF21530"/>
    </source>
</evidence>
<reference evidence="4" key="1">
    <citation type="submission" date="2016-06" db="UniProtKB">
        <authorList>
            <consortium name="WormBaseParasite"/>
        </authorList>
    </citation>
    <scope>IDENTIFICATION</scope>
</reference>
<dbReference type="PANTHER" id="PTHR10492:SF57">
    <property type="entry name" value="ATP-DEPENDENT DNA HELICASE"/>
    <property type="match status" value="1"/>
</dbReference>
<feature type="domain" description="DNA helicase Pif1-like 2B" evidence="1">
    <location>
        <begin position="78"/>
        <end position="101"/>
    </location>
</feature>
<dbReference type="PANTHER" id="PTHR10492">
    <property type="match status" value="1"/>
</dbReference>
<dbReference type="Proteomes" id="UP000271087">
    <property type="component" value="Unassembled WGS sequence"/>
</dbReference>
<accession>A0A182ENR5</accession>
<proteinExistence type="predicted"/>
<gene>
    <name evidence="2" type="ORF">NOO_LOCUS9768</name>
</gene>
<evidence type="ECO:0000313" key="2">
    <source>
        <dbReference type="EMBL" id="VDM93415.1"/>
    </source>
</evidence>
<keyword evidence="3" id="KW-1185">Reference proteome</keyword>
<organism evidence="4">
    <name type="scientific">Onchocerca ochengi</name>
    <name type="common">Filarial nematode worm</name>
    <dbReference type="NCBI Taxonomy" id="42157"/>
    <lineage>
        <taxon>Eukaryota</taxon>
        <taxon>Metazoa</taxon>
        <taxon>Ecdysozoa</taxon>
        <taxon>Nematoda</taxon>
        <taxon>Chromadorea</taxon>
        <taxon>Rhabditida</taxon>
        <taxon>Spirurina</taxon>
        <taxon>Spiruromorpha</taxon>
        <taxon>Filarioidea</taxon>
        <taxon>Onchocercidae</taxon>
        <taxon>Onchocerca</taxon>
    </lineage>
</organism>
<dbReference type="InterPro" id="IPR049163">
    <property type="entry name" value="Pif1-like_2B_dom"/>
</dbReference>
<dbReference type="AlphaFoldDB" id="A0A182ENR5"/>
<sequence>MNVRWRTKNGALDRSLQDLHGNIRPLGNALIVLAEDFRRTLSVIPRSSPADEINDCLKCSALATLNYKSDEAVMNPKEFLNSLDLLGMPPHVLQLKIGVPLLRCEISTNQNFATARGLQ</sequence>
<dbReference type="OrthoDB" id="10056572at2759"/>
<evidence type="ECO:0000313" key="4">
    <source>
        <dbReference type="WBParaSite" id="nOo.2.0.1.t09768-RA"/>
    </source>
</evidence>
<name>A0A182ENR5_ONCOC</name>
<dbReference type="WBParaSite" id="nOo.2.0.1.t09768-RA">
    <property type="protein sequence ID" value="nOo.2.0.1.t09768-RA"/>
    <property type="gene ID" value="nOo.2.0.1.g09768"/>
</dbReference>
<reference evidence="2 3" key="2">
    <citation type="submission" date="2018-08" db="EMBL/GenBank/DDBJ databases">
        <authorList>
            <person name="Laetsch R D."/>
            <person name="Stevens L."/>
            <person name="Kumar S."/>
            <person name="Blaxter L. M."/>
        </authorList>
    </citation>
    <scope>NUCLEOTIDE SEQUENCE [LARGE SCALE GENOMIC DNA]</scope>
</reference>
<evidence type="ECO:0000313" key="3">
    <source>
        <dbReference type="Proteomes" id="UP000271087"/>
    </source>
</evidence>
<dbReference type="EMBL" id="UYRW01005014">
    <property type="protein sequence ID" value="VDM93415.1"/>
    <property type="molecule type" value="Genomic_DNA"/>
</dbReference>